<evidence type="ECO:0000313" key="2">
    <source>
        <dbReference type="Proteomes" id="UP000811246"/>
    </source>
</evidence>
<reference evidence="1" key="1">
    <citation type="submission" date="2021-01" db="EMBL/GenBank/DDBJ databases">
        <authorList>
            <person name="Lovell J.T."/>
            <person name="Bentley N."/>
            <person name="Bhattarai G."/>
            <person name="Jenkins J.W."/>
            <person name="Sreedasyam A."/>
            <person name="Alarcon Y."/>
            <person name="Bock C."/>
            <person name="Boston L."/>
            <person name="Carlson J."/>
            <person name="Cervantes K."/>
            <person name="Clermont K."/>
            <person name="Krom N."/>
            <person name="Kubenka K."/>
            <person name="Mamidi S."/>
            <person name="Mattison C."/>
            <person name="Monteros M."/>
            <person name="Pisani C."/>
            <person name="Plott C."/>
            <person name="Rajasekar S."/>
            <person name="Rhein H.S."/>
            <person name="Rohla C."/>
            <person name="Song M."/>
            <person name="Hilaire R.S."/>
            <person name="Shu S."/>
            <person name="Wells L."/>
            <person name="Wang X."/>
            <person name="Webber J."/>
            <person name="Heerema R.J."/>
            <person name="Klein P."/>
            <person name="Conner P."/>
            <person name="Grauke L."/>
            <person name="Grimwood J."/>
            <person name="Schmutz J."/>
            <person name="Randall J.J."/>
        </authorList>
    </citation>
    <scope>NUCLEOTIDE SEQUENCE</scope>
    <source>
        <tissue evidence="1">Leaf</tissue>
    </source>
</reference>
<name>A0A922J308_CARIL</name>
<dbReference type="Proteomes" id="UP000811246">
    <property type="component" value="Chromosome 10"/>
</dbReference>
<evidence type="ECO:0000313" key="1">
    <source>
        <dbReference type="EMBL" id="KAG6692480.1"/>
    </source>
</evidence>
<protein>
    <submittedName>
        <fullName evidence="1">Uncharacterized protein</fullName>
    </submittedName>
</protein>
<proteinExistence type="predicted"/>
<sequence length="102" mass="11439">MESHLIEIKCNIMQDSSHSHMQCTCRTKLTRTPCSGPTHANMQTIYTSSITCTHAEKCKHIQTPCSRPTHANMQLTATTHSDTALIQTHTCNKPHQLTHAEK</sequence>
<dbReference type="AlphaFoldDB" id="A0A922J308"/>
<gene>
    <name evidence="1" type="ORF">I3842_10G116400</name>
</gene>
<dbReference type="EMBL" id="CM031834">
    <property type="protein sequence ID" value="KAG6692480.1"/>
    <property type="molecule type" value="Genomic_DNA"/>
</dbReference>
<accession>A0A922J308</accession>
<organism evidence="1 2">
    <name type="scientific">Carya illinoinensis</name>
    <name type="common">Pecan</name>
    <dbReference type="NCBI Taxonomy" id="32201"/>
    <lineage>
        <taxon>Eukaryota</taxon>
        <taxon>Viridiplantae</taxon>
        <taxon>Streptophyta</taxon>
        <taxon>Embryophyta</taxon>
        <taxon>Tracheophyta</taxon>
        <taxon>Spermatophyta</taxon>
        <taxon>Magnoliopsida</taxon>
        <taxon>eudicotyledons</taxon>
        <taxon>Gunneridae</taxon>
        <taxon>Pentapetalae</taxon>
        <taxon>rosids</taxon>
        <taxon>fabids</taxon>
        <taxon>Fagales</taxon>
        <taxon>Juglandaceae</taxon>
        <taxon>Carya</taxon>
    </lineage>
</organism>
<comment type="caution">
    <text evidence="1">The sequence shown here is derived from an EMBL/GenBank/DDBJ whole genome shotgun (WGS) entry which is preliminary data.</text>
</comment>